<proteinExistence type="inferred from homology"/>
<organism evidence="8 9">
    <name type="scientific">Flagellimonas lutimaris</name>
    <dbReference type="NCBI Taxonomy" id="475082"/>
    <lineage>
        <taxon>Bacteria</taxon>
        <taxon>Pseudomonadati</taxon>
        <taxon>Bacteroidota</taxon>
        <taxon>Flavobacteriia</taxon>
        <taxon>Flavobacteriales</taxon>
        <taxon>Flavobacteriaceae</taxon>
        <taxon>Flagellimonas</taxon>
    </lineage>
</organism>
<dbReference type="AlphaFoldDB" id="A0A3A1N973"/>
<name>A0A3A1N973_9FLAO</name>
<evidence type="ECO:0000256" key="7">
    <source>
        <dbReference type="SAM" id="Phobius"/>
    </source>
</evidence>
<evidence type="ECO:0000256" key="4">
    <source>
        <dbReference type="ARBA" id="ARBA00022692"/>
    </source>
</evidence>
<dbReference type="PANTHER" id="PTHR33884">
    <property type="entry name" value="UPF0410 PROTEIN YMGE"/>
    <property type="match status" value="1"/>
</dbReference>
<comment type="similarity">
    <text evidence="2">Belongs to the UPF0410 family.</text>
</comment>
<gene>
    <name evidence="8" type="ORF">D2V08_06615</name>
</gene>
<keyword evidence="9" id="KW-1185">Reference proteome</keyword>
<keyword evidence="3" id="KW-1003">Cell membrane</keyword>
<dbReference type="Proteomes" id="UP000266067">
    <property type="component" value="Unassembled WGS sequence"/>
</dbReference>
<evidence type="ECO:0000313" key="8">
    <source>
        <dbReference type="EMBL" id="RIV35514.1"/>
    </source>
</evidence>
<evidence type="ECO:0000256" key="1">
    <source>
        <dbReference type="ARBA" id="ARBA00004651"/>
    </source>
</evidence>
<dbReference type="OrthoDB" id="964123at2"/>
<keyword evidence="6 7" id="KW-0472">Membrane</keyword>
<dbReference type="GO" id="GO:0005886">
    <property type="term" value="C:plasma membrane"/>
    <property type="evidence" value="ECO:0007669"/>
    <property type="project" value="UniProtKB-SubCell"/>
</dbReference>
<keyword evidence="5 7" id="KW-1133">Transmembrane helix</keyword>
<evidence type="ECO:0000256" key="6">
    <source>
        <dbReference type="ARBA" id="ARBA00023136"/>
    </source>
</evidence>
<evidence type="ECO:0000256" key="5">
    <source>
        <dbReference type="ARBA" id="ARBA00022989"/>
    </source>
</evidence>
<comment type="subcellular location">
    <subcellularLocation>
        <location evidence="1">Cell membrane</location>
        <topology evidence="1">Multi-pass membrane protein</topology>
    </subcellularLocation>
</comment>
<reference evidence="8 9" key="1">
    <citation type="submission" date="2018-08" db="EMBL/GenBank/DDBJ databases">
        <title>Proposal of Muricauda 72 sp.nov. and Muricauda NH166 sp.nov., isolated from seawater.</title>
        <authorList>
            <person name="Cheng H."/>
            <person name="Wu Y.-H."/>
            <person name="Guo L.-L."/>
            <person name="Xu X.-W."/>
        </authorList>
    </citation>
    <scope>NUCLEOTIDE SEQUENCE [LARGE SCALE GENOMIC DNA]</scope>
    <source>
        <strain evidence="8 9">KCTC 22173</strain>
    </source>
</reference>
<dbReference type="PANTHER" id="PTHR33884:SF3">
    <property type="entry name" value="UPF0410 PROTEIN YMGE"/>
    <property type="match status" value="1"/>
</dbReference>
<accession>A0A3A1N973</accession>
<dbReference type="Pfam" id="PF04226">
    <property type="entry name" value="Transgly_assoc"/>
    <property type="match status" value="1"/>
</dbReference>
<sequence>MGILYALLIGALAGWLAGKIMKGGGFGALLNIILGIVGGAVGNWLFGALDIHISSGILGDLITGVIGAVAILFIAGLFKK</sequence>
<feature type="transmembrane region" description="Helical" evidence="7">
    <location>
        <begin position="28"/>
        <end position="46"/>
    </location>
</feature>
<keyword evidence="4 7" id="KW-0812">Transmembrane</keyword>
<dbReference type="InterPro" id="IPR007341">
    <property type="entry name" value="Transgly_assoc"/>
</dbReference>
<protein>
    <submittedName>
        <fullName evidence="8">GlsB/YeaQ/YmgE family stress response membrane protein</fullName>
    </submittedName>
</protein>
<evidence type="ECO:0000256" key="2">
    <source>
        <dbReference type="ARBA" id="ARBA00011006"/>
    </source>
</evidence>
<dbReference type="EMBL" id="QXFH01000070">
    <property type="protein sequence ID" value="RIV35514.1"/>
    <property type="molecule type" value="Genomic_DNA"/>
</dbReference>
<evidence type="ECO:0000256" key="3">
    <source>
        <dbReference type="ARBA" id="ARBA00022475"/>
    </source>
</evidence>
<comment type="caution">
    <text evidence="8">The sequence shown here is derived from an EMBL/GenBank/DDBJ whole genome shotgun (WGS) entry which is preliminary data.</text>
</comment>
<feature type="transmembrane region" description="Helical" evidence="7">
    <location>
        <begin position="58"/>
        <end position="78"/>
    </location>
</feature>
<dbReference type="RefSeq" id="WP_119607734.1">
    <property type="nucleotide sequence ID" value="NZ_QXFH01000070.1"/>
</dbReference>
<evidence type="ECO:0000313" key="9">
    <source>
        <dbReference type="Proteomes" id="UP000266067"/>
    </source>
</evidence>